<dbReference type="RefSeq" id="WP_019920373.1">
    <property type="nucleotide sequence ID" value="NZ_CP140152.1"/>
</dbReference>
<dbReference type="InterPro" id="IPR001789">
    <property type="entry name" value="Sig_transdc_resp-reg_receiver"/>
</dbReference>
<dbReference type="PROSITE" id="PS51755">
    <property type="entry name" value="OMPR_PHOB"/>
    <property type="match status" value="1"/>
</dbReference>
<dbReference type="SUPFAM" id="SSF46894">
    <property type="entry name" value="C-terminal effector domain of the bipartite response regulators"/>
    <property type="match status" value="1"/>
</dbReference>
<dbReference type="Proteomes" id="UP001326110">
    <property type="component" value="Chromosome"/>
</dbReference>
<dbReference type="InterPro" id="IPR039420">
    <property type="entry name" value="WalR-like"/>
</dbReference>
<reference evidence="10 11" key="1">
    <citation type="submission" date="2023-11" db="EMBL/GenBank/DDBJ databases">
        <title>MicrobeMod: A computational toolkit for identifying prokaryotic methylation and restriction-modification with nanopore sequencing.</title>
        <authorList>
            <person name="Crits-Christoph A."/>
            <person name="Kang S.C."/>
            <person name="Lee H."/>
            <person name="Ostrov N."/>
        </authorList>
    </citation>
    <scope>NUCLEOTIDE SEQUENCE [LARGE SCALE GENOMIC DNA]</scope>
    <source>
        <strain evidence="10 11">ATCC 25935</strain>
    </source>
</reference>
<evidence type="ECO:0000256" key="4">
    <source>
        <dbReference type="ARBA" id="ARBA00023125"/>
    </source>
</evidence>
<dbReference type="SMART" id="SM00862">
    <property type="entry name" value="Trans_reg_C"/>
    <property type="match status" value="1"/>
</dbReference>
<dbReference type="PANTHER" id="PTHR48111:SF4">
    <property type="entry name" value="DNA-BINDING DUAL TRANSCRIPTIONAL REGULATOR OMPR"/>
    <property type="match status" value="1"/>
</dbReference>
<sequence>MTTAAQAGEHILVVDDHPDIRDALAAYLRRQGLRATTAASAKQARLALAGTRFDLMVLDVTMPGEDGLSLCRAVAASSQLPVILLTGMKSAADKLAGFESGADDYVVKPFDPPELLARIRSVLRRCSRAQYLSPTPPAASTSANPYAGFAFDAWYLDVQKRQLYDQQLNIPVALSQAEYRLLRALVDHPGTILSRDRLMDLTVGDDALPFDRSIDSQVSRLRKKLERDPRQPGLLKTVWGQGYLFATDVVACPRGVPHTAQ</sequence>
<evidence type="ECO:0000256" key="1">
    <source>
        <dbReference type="ARBA" id="ARBA00022553"/>
    </source>
</evidence>
<dbReference type="Pfam" id="PF00072">
    <property type="entry name" value="Response_reg"/>
    <property type="match status" value="1"/>
</dbReference>
<accession>A0ABZ0XU30</accession>
<keyword evidence="4 7" id="KW-0238">DNA-binding</keyword>
<feature type="DNA-binding region" description="OmpR/PhoB-type" evidence="7">
    <location>
        <begin position="146"/>
        <end position="247"/>
    </location>
</feature>
<feature type="modified residue" description="4-aspartylphosphate" evidence="6">
    <location>
        <position position="59"/>
    </location>
</feature>
<gene>
    <name evidence="10" type="ORF">SR858_17970</name>
</gene>
<evidence type="ECO:0000256" key="3">
    <source>
        <dbReference type="ARBA" id="ARBA00023015"/>
    </source>
</evidence>
<dbReference type="SUPFAM" id="SSF52172">
    <property type="entry name" value="CheY-like"/>
    <property type="match status" value="1"/>
</dbReference>
<evidence type="ECO:0000313" key="11">
    <source>
        <dbReference type="Proteomes" id="UP001326110"/>
    </source>
</evidence>
<dbReference type="SMART" id="SM00448">
    <property type="entry name" value="REC"/>
    <property type="match status" value="1"/>
</dbReference>
<evidence type="ECO:0000256" key="6">
    <source>
        <dbReference type="PROSITE-ProRule" id="PRU00169"/>
    </source>
</evidence>
<evidence type="ECO:0000259" key="9">
    <source>
        <dbReference type="PROSITE" id="PS51755"/>
    </source>
</evidence>
<evidence type="ECO:0000259" key="8">
    <source>
        <dbReference type="PROSITE" id="PS50110"/>
    </source>
</evidence>
<dbReference type="GeneID" id="43162267"/>
<proteinExistence type="predicted"/>
<dbReference type="Gene3D" id="1.10.10.10">
    <property type="entry name" value="Winged helix-like DNA-binding domain superfamily/Winged helix DNA-binding domain"/>
    <property type="match status" value="1"/>
</dbReference>
<keyword evidence="5" id="KW-0804">Transcription</keyword>
<dbReference type="PANTHER" id="PTHR48111">
    <property type="entry name" value="REGULATOR OF RPOS"/>
    <property type="match status" value="1"/>
</dbReference>
<dbReference type="InterPro" id="IPR036388">
    <property type="entry name" value="WH-like_DNA-bd_sf"/>
</dbReference>
<feature type="domain" description="Response regulatory" evidence="8">
    <location>
        <begin position="10"/>
        <end position="123"/>
    </location>
</feature>
<dbReference type="Pfam" id="PF00486">
    <property type="entry name" value="Trans_reg_C"/>
    <property type="match status" value="1"/>
</dbReference>
<keyword evidence="2" id="KW-0902">Two-component regulatory system</keyword>
<dbReference type="Gene3D" id="6.10.250.690">
    <property type="match status" value="1"/>
</dbReference>
<dbReference type="InterPro" id="IPR011006">
    <property type="entry name" value="CheY-like_superfamily"/>
</dbReference>
<protein>
    <submittedName>
        <fullName evidence="10">Response regulator transcription factor</fullName>
    </submittedName>
</protein>
<feature type="domain" description="OmpR/PhoB-type" evidence="9">
    <location>
        <begin position="146"/>
        <end position="247"/>
    </location>
</feature>
<evidence type="ECO:0000313" key="10">
    <source>
        <dbReference type="EMBL" id="WQH02943.1"/>
    </source>
</evidence>
<keyword evidence="11" id="KW-1185">Reference proteome</keyword>
<evidence type="ECO:0000256" key="2">
    <source>
        <dbReference type="ARBA" id="ARBA00023012"/>
    </source>
</evidence>
<keyword evidence="1 6" id="KW-0597">Phosphoprotein</keyword>
<dbReference type="EMBL" id="CP140152">
    <property type="protein sequence ID" value="WQH02943.1"/>
    <property type="molecule type" value="Genomic_DNA"/>
</dbReference>
<organism evidence="10 11">
    <name type="scientific">Duganella zoogloeoides</name>
    <dbReference type="NCBI Taxonomy" id="75659"/>
    <lineage>
        <taxon>Bacteria</taxon>
        <taxon>Pseudomonadati</taxon>
        <taxon>Pseudomonadota</taxon>
        <taxon>Betaproteobacteria</taxon>
        <taxon>Burkholderiales</taxon>
        <taxon>Oxalobacteraceae</taxon>
        <taxon>Telluria group</taxon>
        <taxon>Duganella</taxon>
    </lineage>
</organism>
<dbReference type="InterPro" id="IPR001867">
    <property type="entry name" value="OmpR/PhoB-type_DNA-bd"/>
</dbReference>
<dbReference type="InterPro" id="IPR016032">
    <property type="entry name" value="Sig_transdc_resp-reg_C-effctor"/>
</dbReference>
<dbReference type="Gene3D" id="3.40.50.2300">
    <property type="match status" value="1"/>
</dbReference>
<dbReference type="CDD" id="cd00383">
    <property type="entry name" value="trans_reg_C"/>
    <property type="match status" value="1"/>
</dbReference>
<evidence type="ECO:0000256" key="7">
    <source>
        <dbReference type="PROSITE-ProRule" id="PRU01091"/>
    </source>
</evidence>
<evidence type="ECO:0000256" key="5">
    <source>
        <dbReference type="ARBA" id="ARBA00023163"/>
    </source>
</evidence>
<keyword evidence="3" id="KW-0805">Transcription regulation</keyword>
<dbReference type="PROSITE" id="PS50110">
    <property type="entry name" value="RESPONSE_REGULATORY"/>
    <property type="match status" value="1"/>
</dbReference>
<dbReference type="CDD" id="cd17574">
    <property type="entry name" value="REC_OmpR"/>
    <property type="match status" value="1"/>
</dbReference>
<name>A0ABZ0XU30_9BURK</name>